<accession>A0A8S1HA20</accession>
<dbReference type="EMBL" id="CAJGYM010000022">
    <property type="protein sequence ID" value="CAD6191541.1"/>
    <property type="molecule type" value="Genomic_DNA"/>
</dbReference>
<reference evidence="1" key="1">
    <citation type="submission" date="2020-10" db="EMBL/GenBank/DDBJ databases">
        <authorList>
            <person name="Kikuchi T."/>
        </authorList>
    </citation>
    <scope>NUCLEOTIDE SEQUENCE</scope>
    <source>
        <strain evidence="1">NKZ352</strain>
    </source>
</reference>
<protein>
    <submittedName>
        <fullName evidence="1">Uncharacterized protein</fullName>
    </submittedName>
</protein>
<dbReference type="OrthoDB" id="5857654at2759"/>
<evidence type="ECO:0000313" key="2">
    <source>
        <dbReference type="Proteomes" id="UP000835052"/>
    </source>
</evidence>
<comment type="caution">
    <text evidence="1">The sequence shown here is derived from an EMBL/GenBank/DDBJ whole genome shotgun (WGS) entry which is preliminary data.</text>
</comment>
<dbReference type="Proteomes" id="UP000835052">
    <property type="component" value="Unassembled WGS sequence"/>
</dbReference>
<keyword evidence="2" id="KW-1185">Reference proteome</keyword>
<name>A0A8S1HA20_9PELO</name>
<sequence length="75" mass="8685">MSRSVWRNLSAAPYGLAAFGWRAFAEKENGETDKSIVVFKCEKPLPKNFEPFNIDRYLAEKILKELDIDPKYAIF</sequence>
<evidence type="ECO:0000313" key="1">
    <source>
        <dbReference type="EMBL" id="CAD6191541.1"/>
    </source>
</evidence>
<gene>
    <name evidence="1" type="ORF">CAUJ_LOCUS7460</name>
</gene>
<organism evidence="1 2">
    <name type="scientific">Caenorhabditis auriculariae</name>
    <dbReference type="NCBI Taxonomy" id="2777116"/>
    <lineage>
        <taxon>Eukaryota</taxon>
        <taxon>Metazoa</taxon>
        <taxon>Ecdysozoa</taxon>
        <taxon>Nematoda</taxon>
        <taxon>Chromadorea</taxon>
        <taxon>Rhabditida</taxon>
        <taxon>Rhabditina</taxon>
        <taxon>Rhabditomorpha</taxon>
        <taxon>Rhabditoidea</taxon>
        <taxon>Rhabditidae</taxon>
        <taxon>Peloderinae</taxon>
        <taxon>Caenorhabditis</taxon>
    </lineage>
</organism>
<dbReference type="AlphaFoldDB" id="A0A8S1HA20"/>
<proteinExistence type="predicted"/>